<dbReference type="GO" id="GO:0005975">
    <property type="term" value="P:carbohydrate metabolic process"/>
    <property type="evidence" value="ECO:0007669"/>
    <property type="project" value="InterPro"/>
</dbReference>
<organism evidence="4 5">
    <name type="scientific">Parabacteroides goldsteinii DSM 19448 = WAL 12034</name>
    <dbReference type="NCBI Taxonomy" id="927665"/>
    <lineage>
        <taxon>Bacteria</taxon>
        <taxon>Pseudomonadati</taxon>
        <taxon>Bacteroidota</taxon>
        <taxon>Bacteroidia</taxon>
        <taxon>Bacteroidales</taxon>
        <taxon>Tannerellaceae</taxon>
        <taxon>Parabacteroides</taxon>
    </lineage>
</organism>
<dbReference type="InterPro" id="IPR054363">
    <property type="entry name" value="GH95_cat"/>
</dbReference>
<dbReference type="Pfam" id="PF14498">
    <property type="entry name" value="Glyco_hyd_65N_2"/>
    <property type="match status" value="1"/>
</dbReference>
<dbReference type="Gene3D" id="2.60.40.1180">
    <property type="entry name" value="Golgi alpha-mannosidase II"/>
    <property type="match status" value="1"/>
</dbReference>
<gene>
    <name evidence="4" type="ORF">HMPREF1535_00669</name>
</gene>
<feature type="domain" description="Glycosyl hydrolase family 95 catalytic" evidence="3">
    <location>
        <begin position="307"/>
        <end position="690"/>
    </location>
</feature>
<evidence type="ECO:0000256" key="1">
    <source>
        <dbReference type="SAM" id="SignalP"/>
    </source>
</evidence>
<dbReference type="Pfam" id="PF22124">
    <property type="entry name" value="Glyco_hydro_95_cat"/>
    <property type="match status" value="1"/>
</dbReference>
<dbReference type="STRING" id="927665.HMPREF1535_00669"/>
<dbReference type="PATRIC" id="fig|927665.4.peg.677"/>
<dbReference type="SUPFAM" id="SSF48208">
    <property type="entry name" value="Six-hairpin glycosidases"/>
    <property type="match status" value="1"/>
</dbReference>
<comment type="caution">
    <text evidence="4">The sequence shown here is derived from an EMBL/GenBank/DDBJ whole genome shotgun (WGS) entry which is preliminary data.</text>
</comment>
<dbReference type="Proteomes" id="UP000033047">
    <property type="component" value="Unassembled WGS sequence"/>
</dbReference>
<keyword evidence="1" id="KW-0732">Signal</keyword>
<feature type="chain" id="PRO_5002489802" evidence="1">
    <location>
        <begin position="20"/>
        <end position="812"/>
    </location>
</feature>
<feature type="domain" description="Glycosyl hydrolase family 95 N-terminal" evidence="2">
    <location>
        <begin position="32"/>
        <end position="260"/>
    </location>
</feature>
<protein>
    <submittedName>
        <fullName evidence="4">Uncharacterized protein</fullName>
    </submittedName>
</protein>
<name>A0A0F5JNG2_9BACT</name>
<dbReference type="GO" id="GO:0004560">
    <property type="term" value="F:alpha-L-fucosidase activity"/>
    <property type="evidence" value="ECO:0007669"/>
    <property type="project" value="TreeGrafter"/>
</dbReference>
<dbReference type="PANTHER" id="PTHR31084">
    <property type="entry name" value="ALPHA-L-FUCOSIDASE 2"/>
    <property type="match status" value="1"/>
</dbReference>
<dbReference type="RefSeq" id="WP_082207489.1">
    <property type="nucleotide sequence ID" value="NZ_KQ033912.1"/>
</dbReference>
<evidence type="ECO:0000259" key="3">
    <source>
        <dbReference type="Pfam" id="PF22124"/>
    </source>
</evidence>
<dbReference type="AlphaFoldDB" id="A0A0F5JNG2"/>
<proteinExistence type="predicted"/>
<dbReference type="Gene3D" id="1.50.10.10">
    <property type="match status" value="1"/>
</dbReference>
<dbReference type="PANTHER" id="PTHR31084:SF0">
    <property type="entry name" value="ALPHA-L-FUCOSIDASE 2"/>
    <property type="match status" value="1"/>
</dbReference>
<accession>A0A0F5JNG2</accession>
<feature type="signal peptide" evidence="1">
    <location>
        <begin position="1"/>
        <end position="19"/>
    </location>
</feature>
<sequence>MCLVRFFSLIISLSLAVSAYGNDDLFIGSKTDKPASIWQEGMLTGNGIMGAIMFGNPICEEIVFTHNELYLPLGTKEIVPDLRTCFDELKKKALDSGNMAPSVFHAEILKKTGKTISWTDPFHPGFSLQIKDSLRGREYTDYEMSENFSTGELAVSWTDKYGEKWNRRLFISRKDSVGVMEINGPKGKVGGTFSLSLGHDLVSVKKSAFNNELRAHVVYDKGKGGYENVVRIIPLGGRLEVKGNDIEVHNSDKILLFIQIRPWKSPLSKELSEAWAYNPSNPDFSSNTNSDKLTDIHNCMDRLQTDYKELLKAHSLLHSELFGRVELSLGNDDKGRSEINTLKLLQMCRNDRQASPEFISYLYDACRYLIVCSTNNKPANLQGLWTGTWNPEWSGDYTLDSNIQLEIQSLMSCNMPELMEGYFKLIESWVEDCRTNALKMYNCRGIVSNPRASNTPLYLHWGNWPGELAIGTMGWMLHFFYDYYLFTGDKSFLRDRVVPLLKESALFYEDLLAGTEDENGKYRFFISYSPEQDDLLYMNSTFDVAVAKNVLTNLIKSSRILGIESDNIPKWEMMLKKMPEYKINASGVFSEWTVEGVRENPNHRHHSHLLPLYQFCEFDRSDTIMWNASCKAFEEKVLHWLNNNDNPDSNHITHGLMNQLQCAARLGRGDIIQYVFDLLVSGNYIYPNFMISYWPGLRGFGFDPVGTIPDVINNSLIFSWNDKIDILPALPKTWRRGSLSNILLRGVVKVDKFSWDLDKGEIFLVLYSDTDKDVEFILPDKYFVFSVDSNQSGNKIKLFKGKNQFRFKQIKS</sequence>
<dbReference type="InterPro" id="IPR008928">
    <property type="entry name" value="6-hairpin_glycosidase_sf"/>
</dbReference>
<dbReference type="EMBL" id="AQHV01000003">
    <property type="protein sequence ID" value="KKB59110.1"/>
    <property type="molecule type" value="Genomic_DNA"/>
</dbReference>
<evidence type="ECO:0000313" key="4">
    <source>
        <dbReference type="EMBL" id="KKB59110.1"/>
    </source>
</evidence>
<reference evidence="4 5" key="1">
    <citation type="submission" date="2013-04" db="EMBL/GenBank/DDBJ databases">
        <title>The Genome Sequence of Parabacteroides goldsteinii DSM 19448.</title>
        <authorList>
            <consortium name="The Broad Institute Genomics Platform"/>
            <person name="Earl A."/>
            <person name="Ward D."/>
            <person name="Feldgarden M."/>
            <person name="Gevers D."/>
            <person name="Martens E."/>
            <person name="Sakamoto M."/>
            <person name="Benno Y."/>
            <person name="Song Y."/>
            <person name="Liu C."/>
            <person name="Lee J."/>
            <person name="Bolanos M."/>
            <person name="Vaisanen M.L."/>
            <person name="Finegold S.M."/>
            <person name="Walker B."/>
            <person name="Young S."/>
            <person name="Zeng Q."/>
            <person name="Gargeya S."/>
            <person name="Fitzgerald M."/>
            <person name="Haas B."/>
            <person name="Abouelleil A."/>
            <person name="Allen A.W."/>
            <person name="Alvarado L."/>
            <person name="Arachchi H.M."/>
            <person name="Berlin A.M."/>
            <person name="Chapman S.B."/>
            <person name="Gainer-Dewar J."/>
            <person name="Goldberg J."/>
            <person name="Griggs A."/>
            <person name="Gujja S."/>
            <person name="Hansen M."/>
            <person name="Howarth C."/>
            <person name="Imamovic A."/>
            <person name="Ireland A."/>
            <person name="Larimer J."/>
            <person name="McCowan C."/>
            <person name="Murphy C."/>
            <person name="Pearson M."/>
            <person name="Poon T.W."/>
            <person name="Priest M."/>
            <person name="Roberts A."/>
            <person name="Saif S."/>
            <person name="Shea T."/>
            <person name="Sisk P."/>
            <person name="Sykes S."/>
            <person name="Wortman J."/>
            <person name="Nusbaum C."/>
            <person name="Birren B."/>
        </authorList>
    </citation>
    <scope>NUCLEOTIDE SEQUENCE [LARGE SCALE GENOMIC DNA]</scope>
    <source>
        <strain evidence="4 5">DSM 19448</strain>
    </source>
</reference>
<evidence type="ECO:0000259" key="2">
    <source>
        <dbReference type="Pfam" id="PF14498"/>
    </source>
</evidence>
<evidence type="ECO:0000313" key="5">
    <source>
        <dbReference type="Proteomes" id="UP000033047"/>
    </source>
</evidence>
<dbReference type="HOGENOM" id="CLU_004617_0_0_10"/>
<dbReference type="InterPro" id="IPR027414">
    <property type="entry name" value="GH95_N_dom"/>
</dbReference>
<dbReference type="InterPro" id="IPR013780">
    <property type="entry name" value="Glyco_hydro_b"/>
</dbReference>
<dbReference type="InterPro" id="IPR012341">
    <property type="entry name" value="6hp_glycosidase-like_sf"/>
</dbReference>